<accession>A0AAQ4E6F5</accession>
<dbReference type="EMBL" id="JARKHS020021371">
    <property type="protein sequence ID" value="KAK8770275.1"/>
    <property type="molecule type" value="Genomic_DNA"/>
</dbReference>
<comment type="caution">
    <text evidence="1">The sequence shown here is derived from an EMBL/GenBank/DDBJ whole genome shotgun (WGS) entry which is preliminary data.</text>
</comment>
<proteinExistence type="predicted"/>
<evidence type="ECO:0000313" key="1">
    <source>
        <dbReference type="EMBL" id="KAK8770275.1"/>
    </source>
</evidence>
<gene>
    <name evidence="1" type="ORF">V5799_013261</name>
</gene>
<keyword evidence="2" id="KW-1185">Reference proteome</keyword>
<dbReference type="Proteomes" id="UP001321473">
    <property type="component" value="Unassembled WGS sequence"/>
</dbReference>
<evidence type="ECO:0000313" key="2">
    <source>
        <dbReference type="Proteomes" id="UP001321473"/>
    </source>
</evidence>
<name>A0AAQ4E6F5_AMBAM</name>
<reference evidence="1 2" key="1">
    <citation type="journal article" date="2023" name="Arcadia Sci">
        <title>De novo assembly of a long-read Amblyomma americanum tick genome.</title>
        <authorList>
            <person name="Chou S."/>
            <person name="Poskanzer K.E."/>
            <person name="Rollins M."/>
            <person name="Thuy-Boun P.S."/>
        </authorList>
    </citation>
    <scope>NUCLEOTIDE SEQUENCE [LARGE SCALE GENOMIC DNA]</scope>
    <source>
        <strain evidence="1">F_SG_1</strain>
        <tissue evidence="1">Salivary glands</tissue>
    </source>
</reference>
<dbReference type="AlphaFoldDB" id="A0AAQ4E6F5"/>
<sequence>MTWCTPTSPLEGGQTPAAILQGHRLRTTLPDYRSGPAHKVVKHPQLQSPARPLSALNDADFVSVRSGTWATKGQVLKSSTYPRSYHVMLEEERTLRRNRKHLLPTGEAFQLDFSHGNDVGEL</sequence>
<organism evidence="1 2">
    <name type="scientific">Amblyomma americanum</name>
    <name type="common">Lone star tick</name>
    <dbReference type="NCBI Taxonomy" id="6943"/>
    <lineage>
        <taxon>Eukaryota</taxon>
        <taxon>Metazoa</taxon>
        <taxon>Ecdysozoa</taxon>
        <taxon>Arthropoda</taxon>
        <taxon>Chelicerata</taxon>
        <taxon>Arachnida</taxon>
        <taxon>Acari</taxon>
        <taxon>Parasitiformes</taxon>
        <taxon>Ixodida</taxon>
        <taxon>Ixodoidea</taxon>
        <taxon>Ixodidae</taxon>
        <taxon>Amblyomminae</taxon>
        <taxon>Amblyomma</taxon>
    </lineage>
</organism>
<protein>
    <submittedName>
        <fullName evidence="1">Uncharacterized protein</fullName>
    </submittedName>
</protein>